<protein>
    <submittedName>
        <fullName evidence="8">Zinc ABC transporter permease</fullName>
    </submittedName>
</protein>
<evidence type="ECO:0000313" key="9">
    <source>
        <dbReference type="Proteomes" id="UP000252517"/>
    </source>
</evidence>
<evidence type="ECO:0000256" key="5">
    <source>
        <dbReference type="ARBA" id="ARBA00023136"/>
    </source>
</evidence>
<feature type="transmembrane region" description="Helical" evidence="7">
    <location>
        <begin position="103"/>
        <end position="122"/>
    </location>
</feature>
<evidence type="ECO:0000256" key="4">
    <source>
        <dbReference type="ARBA" id="ARBA00022989"/>
    </source>
</evidence>
<evidence type="ECO:0000256" key="6">
    <source>
        <dbReference type="RuleBase" id="RU003943"/>
    </source>
</evidence>
<dbReference type="SUPFAM" id="SSF81345">
    <property type="entry name" value="ABC transporter involved in vitamin B12 uptake, BtuC"/>
    <property type="match status" value="1"/>
</dbReference>
<name>A0A367X922_9PROT</name>
<dbReference type="PANTHER" id="PTHR30477:SF13">
    <property type="entry name" value="IRON TRANSPORT SYSTEM MEMBRANE PROTEIN HI_0360-RELATED"/>
    <property type="match status" value="1"/>
</dbReference>
<dbReference type="Proteomes" id="UP000252517">
    <property type="component" value="Unassembled WGS sequence"/>
</dbReference>
<feature type="transmembrane region" description="Helical" evidence="7">
    <location>
        <begin position="20"/>
        <end position="40"/>
    </location>
</feature>
<feature type="transmembrane region" description="Helical" evidence="7">
    <location>
        <begin position="74"/>
        <end position="91"/>
    </location>
</feature>
<dbReference type="InterPro" id="IPR001626">
    <property type="entry name" value="ABC_TroCD"/>
</dbReference>
<evidence type="ECO:0000256" key="1">
    <source>
        <dbReference type="ARBA" id="ARBA00004141"/>
    </source>
</evidence>
<keyword evidence="3 6" id="KW-0812">Transmembrane</keyword>
<feature type="transmembrane region" description="Helical" evidence="7">
    <location>
        <begin position="173"/>
        <end position="197"/>
    </location>
</feature>
<keyword evidence="4 7" id="KW-1133">Transmembrane helix</keyword>
<dbReference type="PANTHER" id="PTHR30477">
    <property type="entry name" value="ABC-TRANSPORTER METAL-BINDING PROTEIN"/>
    <property type="match status" value="1"/>
</dbReference>
<dbReference type="Pfam" id="PF00950">
    <property type="entry name" value="ABC-3"/>
    <property type="match status" value="1"/>
</dbReference>
<comment type="similarity">
    <text evidence="2 6">Belongs to the ABC-3 integral membrane protein family.</text>
</comment>
<evidence type="ECO:0000256" key="3">
    <source>
        <dbReference type="ARBA" id="ARBA00022692"/>
    </source>
</evidence>
<feature type="transmembrane region" description="Helical" evidence="7">
    <location>
        <begin position="258"/>
        <end position="279"/>
    </location>
</feature>
<dbReference type="EMBL" id="JPWH01000009">
    <property type="protein sequence ID" value="RCK49949.1"/>
    <property type="molecule type" value="Genomic_DNA"/>
</dbReference>
<feature type="transmembrane region" description="Helical" evidence="7">
    <location>
        <begin position="229"/>
        <end position="252"/>
    </location>
</feature>
<comment type="subcellular location">
    <subcellularLocation>
        <location evidence="6">Cell membrane</location>
        <topology evidence="6">Multi-pass membrane protein</topology>
    </subcellularLocation>
    <subcellularLocation>
        <location evidence="1">Membrane</location>
        <topology evidence="1">Multi-pass membrane protein</topology>
    </subcellularLocation>
</comment>
<feature type="transmembrane region" description="Helical" evidence="7">
    <location>
        <begin position="203"/>
        <end position="222"/>
    </location>
</feature>
<accession>A0A367X922</accession>
<evidence type="ECO:0000313" key="8">
    <source>
        <dbReference type="EMBL" id="RCK49949.1"/>
    </source>
</evidence>
<comment type="caution">
    <text evidence="8">The sequence shown here is derived from an EMBL/GenBank/DDBJ whole genome shotgun (WGS) entry which is preliminary data.</text>
</comment>
<dbReference type="GO" id="GO:0043190">
    <property type="term" value="C:ATP-binding cassette (ABC) transporter complex"/>
    <property type="evidence" value="ECO:0007669"/>
    <property type="project" value="InterPro"/>
</dbReference>
<sequence length="293" mass="30620">MTTALGLIDPFIHYGFMRRALVATFVLGCSAGPVGVLLLLRRMTLVGDAMSHAVLPGAAIGFLVAGGLSLPAMGLGGLIAGLGVSVLSGLVSRKTVLREDASFASFYLTSLAFGVLIVSLKGSNIDLLHVLFGTILSVDQNAIMLVGLISSVSLIILALIYRPLVTECFDPGFLRTVAGTGPFYHLLFLFLVVINLVAGFQTLGTLMAVGMMTLPAIVARLWTRTLPRMMAMAAFTAALSGLSGLLVSYYFALASGPAIILSASLFYGFSLVAAPHGIFAGRGLFKRAIPFSG</sequence>
<organism evidence="8 9">
    <name type="scientific">Thalassospira profundimaris</name>
    <dbReference type="NCBI Taxonomy" id="502049"/>
    <lineage>
        <taxon>Bacteria</taxon>
        <taxon>Pseudomonadati</taxon>
        <taxon>Pseudomonadota</taxon>
        <taxon>Alphaproteobacteria</taxon>
        <taxon>Rhodospirillales</taxon>
        <taxon>Thalassospiraceae</taxon>
        <taxon>Thalassospira</taxon>
    </lineage>
</organism>
<dbReference type="Gene3D" id="1.10.3470.10">
    <property type="entry name" value="ABC transporter involved in vitamin B12 uptake, BtuC"/>
    <property type="match status" value="1"/>
</dbReference>
<gene>
    <name evidence="8" type="ORF">TH25_13245</name>
</gene>
<dbReference type="OrthoDB" id="9804300at2"/>
<dbReference type="RefSeq" id="WP_114088749.1">
    <property type="nucleotide sequence ID" value="NZ_JPWH01000009.1"/>
</dbReference>
<keyword evidence="6" id="KW-0813">Transport</keyword>
<feature type="transmembrane region" description="Helical" evidence="7">
    <location>
        <begin position="142"/>
        <end position="161"/>
    </location>
</feature>
<dbReference type="GO" id="GO:0010043">
    <property type="term" value="P:response to zinc ion"/>
    <property type="evidence" value="ECO:0007669"/>
    <property type="project" value="TreeGrafter"/>
</dbReference>
<dbReference type="AlphaFoldDB" id="A0A367X922"/>
<keyword evidence="5 7" id="KW-0472">Membrane</keyword>
<dbReference type="GO" id="GO:0055085">
    <property type="term" value="P:transmembrane transport"/>
    <property type="evidence" value="ECO:0007669"/>
    <property type="project" value="InterPro"/>
</dbReference>
<evidence type="ECO:0000256" key="7">
    <source>
        <dbReference type="SAM" id="Phobius"/>
    </source>
</evidence>
<reference evidence="8 9" key="1">
    <citation type="submission" date="2014-07" db="EMBL/GenBank/DDBJ databases">
        <title>Draft genome sequence of Thalassospira profundimaris S25-3-2.</title>
        <authorList>
            <person name="Lai Q."/>
            <person name="Shao Z."/>
        </authorList>
    </citation>
    <scope>NUCLEOTIDE SEQUENCE [LARGE SCALE GENOMIC DNA]</scope>
    <source>
        <strain evidence="8 9">S25-3-2</strain>
    </source>
</reference>
<evidence type="ECO:0000256" key="2">
    <source>
        <dbReference type="ARBA" id="ARBA00008034"/>
    </source>
</evidence>
<proteinExistence type="inferred from homology"/>
<dbReference type="InterPro" id="IPR037294">
    <property type="entry name" value="ABC_BtuC-like"/>
</dbReference>